<dbReference type="PRINTS" id="PR00690">
    <property type="entry name" value="ADHESNFAMILY"/>
</dbReference>
<dbReference type="AlphaFoldDB" id="A0AA37XJH6"/>
<dbReference type="CDD" id="cd01017">
    <property type="entry name" value="AdcA"/>
    <property type="match status" value="1"/>
</dbReference>
<evidence type="ECO:0000313" key="13">
    <source>
        <dbReference type="EMBL" id="GMA71116.1"/>
    </source>
</evidence>
<dbReference type="Proteomes" id="UP001157039">
    <property type="component" value="Unassembled WGS sequence"/>
</dbReference>
<feature type="compositionally biased region" description="Basic and acidic residues" evidence="9">
    <location>
        <begin position="131"/>
        <end position="146"/>
    </location>
</feature>
<dbReference type="RefSeq" id="WP_028790706.1">
    <property type="nucleotide sequence ID" value="NZ_BSUW01000001.1"/>
</dbReference>
<dbReference type="InterPro" id="IPR006127">
    <property type="entry name" value="ZnuA-like"/>
</dbReference>
<evidence type="ECO:0000256" key="8">
    <source>
        <dbReference type="SAM" id="Coils"/>
    </source>
</evidence>
<evidence type="ECO:0000256" key="4">
    <source>
        <dbReference type="ARBA" id="ARBA00022833"/>
    </source>
</evidence>
<evidence type="ECO:0000256" key="7">
    <source>
        <dbReference type="RuleBase" id="RU003512"/>
    </source>
</evidence>
<dbReference type="PRINTS" id="PR00691">
    <property type="entry name" value="ADHESINB"/>
</dbReference>
<evidence type="ECO:0000256" key="10">
    <source>
        <dbReference type="SAM" id="SignalP"/>
    </source>
</evidence>
<protein>
    <submittedName>
        <fullName evidence="13">Zinc ABC transporter substrate-binding protein AdcA</fullName>
    </submittedName>
</protein>
<dbReference type="InterPro" id="IPR006128">
    <property type="entry name" value="Lipoprotein_PsaA-like"/>
</dbReference>
<reference evidence="13" key="4">
    <citation type="submission" date="2023-02" db="EMBL/GenBank/DDBJ databases">
        <authorList>
            <person name="Sun Q."/>
            <person name="Mori K."/>
        </authorList>
    </citation>
    <scope>NUCLEOTIDE SEQUENCE</scope>
    <source>
        <strain evidence="13">NBRC 114545</strain>
    </source>
</reference>
<evidence type="ECO:0000256" key="9">
    <source>
        <dbReference type="SAM" id="MobiDB-lite"/>
    </source>
</evidence>
<dbReference type="EMBL" id="BSUW01000001">
    <property type="protein sequence ID" value="GMA71116.1"/>
    <property type="molecule type" value="Genomic_DNA"/>
</dbReference>
<evidence type="ECO:0000256" key="6">
    <source>
        <dbReference type="ARBA" id="ARBA00023065"/>
    </source>
</evidence>
<gene>
    <name evidence="12" type="ORF">C7K38_00865</name>
    <name evidence="13" type="ORF">GCM10025885_01650</name>
</gene>
<dbReference type="GO" id="GO:0006829">
    <property type="term" value="P:zinc ion transport"/>
    <property type="evidence" value="ECO:0007669"/>
    <property type="project" value="UniProtKB-KW"/>
</dbReference>
<accession>A0AA37XJH6</accession>
<dbReference type="InterPro" id="IPR015304">
    <property type="entry name" value="ZinT_dom"/>
</dbReference>
<evidence type="ECO:0000313" key="15">
    <source>
        <dbReference type="Proteomes" id="UP001157039"/>
    </source>
</evidence>
<keyword evidence="4" id="KW-0862">Zinc</keyword>
<keyword evidence="3 10" id="KW-0732">Signal</keyword>
<dbReference type="PANTHER" id="PTHR42953">
    <property type="entry name" value="HIGH-AFFINITY ZINC UPTAKE SYSTEM PROTEIN ZNUA-RELATED"/>
    <property type="match status" value="1"/>
</dbReference>
<evidence type="ECO:0000313" key="14">
    <source>
        <dbReference type="Proteomes" id="UP000268310"/>
    </source>
</evidence>
<dbReference type="Pfam" id="PF01297">
    <property type="entry name" value="ZnuA"/>
    <property type="match status" value="1"/>
</dbReference>
<keyword evidence="8" id="KW-0175">Coiled coil</keyword>
<dbReference type="KEGG" id="too:C7K38_00865"/>
<feature type="domain" description="ZinT" evidence="11">
    <location>
        <begin position="332"/>
        <end position="511"/>
    </location>
</feature>
<feature type="chain" id="PRO_5041380743" evidence="10">
    <location>
        <begin position="21"/>
        <end position="512"/>
    </location>
</feature>
<keyword evidence="14" id="KW-1185">Reference proteome</keyword>
<dbReference type="EMBL" id="CP027783">
    <property type="protein sequence ID" value="AYW47043.1"/>
    <property type="molecule type" value="Genomic_DNA"/>
</dbReference>
<sequence length="512" mass="58695">MNKKLSLGFVGLLTLGVLGACGNDDQSAANEQDESLQIMTTFYPMYDFTENIVGDEGDVELLVPSGNEPHDYEPSARDIAEITESDAFVYHNENMETWVPEASEGWQENEPAVIEGTEGITLMPGDEEEHDHDHDHGEEGHSHEFDPHTWVSPQMAVKEVESIKDQLVELYPERQEAFETNAENYISQLEDLDDDYTETLESAQQKSFVTQHAAFGYLALDYDLNQVPIAGLSPDQEPSPSRLAELKEYVSDNDINYIYFEENANDKIARTLADETGVELEVLNPLESLTDEQMDNGEDYISVMEDNLAALEKTTDIAGEEIQPEEGPQEEEHTVYNGYFEDEEVEDRSLSDYAGDWQSVYPLLEDGTLDQVFEYQSKLNQDQSPQEYKEYYETGYQTDVDEIKITDNSINFIVDGENHEYEYEYEGYEILDYEGGNRGVRYNFETQDENAGEYKYVQFSDHSITPTESSHFHIFFGGESQEDLYDQLENWPTYYPEDMTKEEIAQEMMAHE</sequence>
<dbReference type="InterPro" id="IPR050492">
    <property type="entry name" value="Bact_metal-bind_prot9"/>
</dbReference>
<evidence type="ECO:0000256" key="5">
    <source>
        <dbReference type="ARBA" id="ARBA00022906"/>
    </source>
</evidence>
<dbReference type="Proteomes" id="UP000268310">
    <property type="component" value="Chromosome"/>
</dbReference>
<dbReference type="PANTHER" id="PTHR42953:SF3">
    <property type="entry name" value="HIGH-AFFINITY ZINC UPTAKE SYSTEM PROTEIN ZNUA"/>
    <property type="match status" value="1"/>
</dbReference>
<dbReference type="GO" id="GO:0007155">
    <property type="term" value="P:cell adhesion"/>
    <property type="evidence" value="ECO:0007669"/>
    <property type="project" value="InterPro"/>
</dbReference>
<name>A0AA37XJH6_9ENTE</name>
<reference evidence="12" key="3">
    <citation type="submission" date="2018-03" db="EMBL/GenBank/DDBJ databases">
        <authorList>
            <person name="Jeon C.O."/>
        </authorList>
    </citation>
    <scope>NUCLEOTIDE SEQUENCE</scope>
    <source>
        <strain evidence="12">JCM 31126</strain>
    </source>
</reference>
<keyword evidence="5" id="KW-0864">Zinc transport</keyword>
<reference evidence="12 14" key="1">
    <citation type="journal article" date="2012" name="Int. J. Syst. Evol. Microbiol.">
        <title>Characterization of Tetragenococcus strains from sugar thick juice reveals a novel species, Tetragenococcus osmophilus sp. nov., and divides Tetragenococcus halophilus into two subspecies, T. halophilus subsp. halophilus subsp. nov. and T. halophilus subsp. flandriensis subsp. nov.</title>
        <authorList>
            <person name="Juste A."/>
            <person name="Van Trappen S."/>
            <person name="Verreth C."/>
            <person name="Cleenwerck I."/>
            <person name="De Vos P."/>
            <person name="Lievens B."/>
            <person name="Willems K.A."/>
        </authorList>
    </citation>
    <scope>NUCLEOTIDE SEQUENCE [LARGE SCALE GENOMIC DNA]</scope>
    <source>
        <strain evidence="12 14">JCM 31126</strain>
    </source>
</reference>
<keyword evidence="2 7" id="KW-0813">Transport</keyword>
<dbReference type="SUPFAM" id="SSF50814">
    <property type="entry name" value="Lipocalins"/>
    <property type="match status" value="1"/>
</dbReference>
<dbReference type="Gene3D" id="3.40.50.1980">
    <property type="entry name" value="Nitrogenase molybdenum iron protein domain"/>
    <property type="match status" value="2"/>
</dbReference>
<keyword evidence="6" id="KW-0406">Ion transport</keyword>
<dbReference type="SUPFAM" id="SSF53807">
    <property type="entry name" value="Helical backbone' metal receptor"/>
    <property type="match status" value="1"/>
</dbReference>
<dbReference type="InterPro" id="IPR012674">
    <property type="entry name" value="Calycin"/>
</dbReference>
<feature type="coiled-coil region" evidence="8">
    <location>
        <begin position="175"/>
        <end position="206"/>
    </location>
</feature>
<feature type="region of interest" description="Disordered" evidence="9">
    <location>
        <begin position="126"/>
        <end position="146"/>
    </location>
</feature>
<dbReference type="GO" id="GO:0008270">
    <property type="term" value="F:zinc ion binding"/>
    <property type="evidence" value="ECO:0007669"/>
    <property type="project" value="InterPro"/>
</dbReference>
<evidence type="ECO:0000256" key="1">
    <source>
        <dbReference type="ARBA" id="ARBA00011028"/>
    </source>
</evidence>
<organism evidence="13 15">
    <name type="scientific">Tetragenococcus osmophilus</name>
    <dbReference type="NCBI Taxonomy" id="526944"/>
    <lineage>
        <taxon>Bacteria</taxon>
        <taxon>Bacillati</taxon>
        <taxon>Bacillota</taxon>
        <taxon>Bacilli</taxon>
        <taxon>Lactobacillales</taxon>
        <taxon>Enterococcaceae</taxon>
        <taxon>Tetragenococcus</taxon>
    </lineage>
</organism>
<dbReference type="InterPro" id="IPR006129">
    <property type="entry name" value="AdhesinB"/>
</dbReference>
<reference evidence="13 15" key="2">
    <citation type="journal article" date="2014" name="Int. J. Syst. Evol. Microbiol.">
        <title>Complete genome sequence of Corynebacterium casei LMG S-19264T (=DSM 44701T), isolated from a smear-ripened cheese.</title>
        <authorList>
            <consortium name="US DOE Joint Genome Institute (JGI-PGF)"/>
            <person name="Walter F."/>
            <person name="Albersmeier A."/>
            <person name="Kalinowski J."/>
            <person name="Ruckert C."/>
        </authorList>
    </citation>
    <scope>NUCLEOTIDE SEQUENCE [LARGE SCALE GENOMIC DNA]</scope>
    <source>
        <strain evidence="13 15">NBRC 114545</strain>
    </source>
</reference>
<feature type="signal peptide" evidence="10">
    <location>
        <begin position="1"/>
        <end position="20"/>
    </location>
</feature>
<evidence type="ECO:0000313" key="12">
    <source>
        <dbReference type="EMBL" id="AYW47043.1"/>
    </source>
</evidence>
<dbReference type="PROSITE" id="PS51257">
    <property type="entry name" value="PROKAR_LIPOPROTEIN"/>
    <property type="match status" value="1"/>
</dbReference>
<dbReference type="Gene3D" id="2.40.128.20">
    <property type="match status" value="1"/>
</dbReference>
<evidence type="ECO:0000259" key="11">
    <source>
        <dbReference type="Pfam" id="PF09223"/>
    </source>
</evidence>
<comment type="similarity">
    <text evidence="1 7">Belongs to the bacterial solute-binding protein 9 family.</text>
</comment>
<proteinExistence type="inferred from homology"/>
<dbReference type="Pfam" id="PF09223">
    <property type="entry name" value="ZinT"/>
    <property type="match status" value="1"/>
</dbReference>
<evidence type="ECO:0000256" key="3">
    <source>
        <dbReference type="ARBA" id="ARBA00022729"/>
    </source>
</evidence>
<evidence type="ECO:0000256" key="2">
    <source>
        <dbReference type="ARBA" id="ARBA00022448"/>
    </source>
</evidence>